<feature type="domain" description="Major facilitator superfamily (MFS) profile" evidence="8">
    <location>
        <begin position="149"/>
        <end position="386"/>
    </location>
</feature>
<dbReference type="GO" id="GO:0022857">
    <property type="term" value="F:transmembrane transporter activity"/>
    <property type="evidence" value="ECO:0007669"/>
    <property type="project" value="InterPro"/>
</dbReference>
<dbReference type="PANTHER" id="PTHR43124:SF3">
    <property type="entry name" value="CHLORAMPHENICOL EFFLUX PUMP RV0191"/>
    <property type="match status" value="1"/>
</dbReference>
<evidence type="ECO:0000256" key="1">
    <source>
        <dbReference type="ARBA" id="ARBA00004651"/>
    </source>
</evidence>
<sequence length="386" mass="38488">MASQALLVVLGPTIVAIGDELGAPVGVVGQARSIAAGAALAASGGLAARSGALDGRRLLAAGAGLAIVACAAVATAPTLAVFLTAHLLVGLAFACLLSAGFAGVSVSPPPRRGRAMGYVAAANAGAWILINPMVGLLTGWMSWRVAQAVPAVIAVAALLAARTAAPVPARRAARPLRAVLGTASARRWLAGELIAYGAWTAFLTFSGAFFIETLGVRDAAVGWVLAAGPAAYVVTATRSGRLTGFLPRRRQVAVAALVMALLLPVLLAAAGSVASAVALCVLIGFAAGVRTPASAGLGLDQLPDQPGAMMAARTAVTQLGYLLGATVGGALIAGAGYAWLGLMLAAGLAASALLALRVTDPLDQGGDPWVPPSHPMERSRRWTRTG</sequence>
<keyword evidence="5 7" id="KW-0472">Membrane</keyword>
<evidence type="ECO:0000256" key="5">
    <source>
        <dbReference type="ARBA" id="ARBA00023136"/>
    </source>
</evidence>
<keyword evidence="2" id="KW-1003">Cell membrane</keyword>
<dbReference type="Proteomes" id="UP000321328">
    <property type="component" value="Unassembled WGS sequence"/>
</dbReference>
<dbReference type="SUPFAM" id="SSF103473">
    <property type="entry name" value="MFS general substrate transporter"/>
    <property type="match status" value="1"/>
</dbReference>
<dbReference type="GO" id="GO:0005886">
    <property type="term" value="C:plasma membrane"/>
    <property type="evidence" value="ECO:0007669"/>
    <property type="project" value="UniProtKB-SubCell"/>
</dbReference>
<evidence type="ECO:0000256" key="4">
    <source>
        <dbReference type="ARBA" id="ARBA00022989"/>
    </source>
</evidence>
<comment type="caution">
    <text evidence="9">The sequence shown here is derived from an EMBL/GenBank/DDBJ whole genome shotgun (WGS) entry which is preliminary data.</text>
</comment>
<evidence type="ECO:0000313" key="10">
    <source>
        <dbReference type="Proteomes" id="UP000321328"/>
    </source>
</evidence>
<dbReference type="EMBL" id="BJVI01000039">
    <property type="protein sequence ID" value="GEL19501.1"/>
    <property type="molecule type" value="Genomic_DNA"/>
</dbReference>
<reference evidence="9 10" key="1">
    <citation type="submission" date="2019-07" db="EMBL/GenBank/DDBJ databases">
        <title>Whole genome shotgun sequence of Pseudonocardia asaccharolytica NBRC 16224.</title>
        <authorList>
            <person name="Hosoyama A."/>
            <person name="Uohara A."/>
            <person name="Ohji S."/>
            <person name="Ichikawa N."/>
        </authorList>
    </citation>
    <scope>NUCLEOTIDE SEQUENCE [LARGE SCALE GENOMIC DNA]</scope>
    <source>
        <strain evidence="9 10">NBRC 16224</strain>
    </source>
</reference>
<keyword evidence="3 7" id="KW-0812">Transmembrane</keyword>
<dbReference type="PROSITE" id="PS50850">
    <property type="entry name" value="MFS"/>
    <property type="match status" value="1"/>
</dbReference>
<dbReference type="Pfam" id="PF07690">
    <property type="entry name" value="MFS_1"/>
    <property type="match status" value="1"/>
</dbReference>
<feature type="transmembrane region" description="Helical" evidence="7">
    <location>
        <begin position="148"/>
        <end position="167"/>
    </location>
</feature>
<dbReference type="InterPro" id="IPR020846">
    <property type="entry name" value="MFS_dom"/>
</dbReference>
<feature type="transmembrane region" description="Helical" evidence="7">
    <location>
        <begin position="58"/>
        <end position="79"/>
    </location>
</feature>
<evidence type="ECO:0000313" key="9">
    <source>
        <dbReference type="EMBL" id="GEL19501.1"/>
    </source>
</evidence>
<keyword evidence="10" id="KW-1185">Reference proteome</keyword>
<feature type="transmembrane region" description="Helical" evidence="7">
    <location>
        <begin position="337"/>
        <end position="356"/>
    </location>
</feature>
<feature type="transmembrane region" description="Helical" evidence="7">
    <location>
        <begin position="188"/>
        <end position="211"/>
    </location>
</feature>
<feature type="transmembrane region" description="Helical" evidence="7">
    <location>
        <begin position="252"/>
        <end position="270"/>
    </location>
</feature>
<dbReference type="PANTHER" id="PTHR43124">
    <property type="entry name" value="PURINE EFFLUX PUMP PBUE"/>
    <property type="match status" value="1"/>
</dbReference>
<dbReference type="AlphaFoldDB" id="A0A511D3X4"/>
<feature type="transmembrane region" description="Helical" evidence="7">
    <location>
        <begin position="85"/>
        <end position="106"/>
    </location>
</feature>
<evidence type="ECO:0000256" key="3">
    <source>
        <dbReference type="ARBA" id="ARBA00022692"/>
    </source>
</evidence>
<dbReference type="InterPro" id="IPR050189">
    <property type="entry name" value="MFS_Efflux_Transporters"/>
</dbReference>
<feature type="transmembrane region" description="Helical" evidence="7">
    <location>
        <begin position="311"/>
        <end position="331"/>
    </location>
</feature>
<evidence type="ECO:0000256" key="2">
    <source>
        <dbReference type="ARBA" id="ARBA00022475"/>
    </source>
</evidence>
<gene>
    <name evidence="9" type="ORF">PA7_33380</name>
</gene>
<evidence type="ECO:0000256" key="6">
    <source>
        <dbReference type="SAM" id="MobiDB-lite"/>
    </source>
</evidence>
<dbReference type="STRING" id="1123024.GCA_000423625_02950"/>
<protein>
    <recommendedName>
        <fullName evidence="8">Major facilitator superfamily (MFS) profile domain-containing protein</fullName>
    </recommendedName>
</protein>
<comment type="subcellular location">
    <subcellularLocation>
        <location evidence="1">Cell membrane</location>
        <topology evidence="1">Multi-pass membrane protein</topology>
    </subcellularLocation>
</comment>
<dbReference type="InterPro" id="IPR011701">
    <property type="entry name" value="MFS"/>
</dbReference>
<name>A0A511D3X4_9PSEU</name>
<organism evidence="9 10">
    <name type="scientific">Pseudonocardia asaccharolytica DSM 44247 = NBRC 16224</name>
    <dbReference type="NCBI Taxonomy" id="1123024"/>
    <lineage>
        <taxon>Bacteria</taxon>
        <taxon>Bacillati</taxon>
        <taxon>Actinomycetota</taxon>
        <taxon>Actinomycetes</taxon>
        <taxon>Pseudonocardiales</taxon>
        <taxon>Pseudonocardiaceae</taxon>
        <taxon>Pseudonocardia</taxon>
    </lineage>
</organism>
<dbReference type="InterPro" id="IPR036259">
    <property type="entry name" value="MFS_trans_sf"/>
</dbReference>
<feature type="transmembrane region" description="Helical" evidence="7">
    <location>
        <begin position="34"/>
        <end position="51"/>
    </location>
</feature>
<proteinExistence type="predicted"/>
<feature type="transmembrane region" description="Helical" evidence="7">
    <location>
        <begin position="118"/>
        <end position="142"/>
    </location>
</feature>
<feature type="transmembrane region" description="Helical" evidence="7">
    <location>
        <begin position="223"/>
        <end position="240"/>
    </location>
</feature>
<dbReference type="Gene3D" id="1.20.1250.20">
    <property type="entry name" value="MFS general substrate transporter like domains"/>
    <property type="match status" value="2"/>
</dbReference>
<evidence type="ECO:0000259" key="8">
    <source>
        <dbReference type="PROSITE" id="PS50850"/>
    </source>
</evidence>
<accession>A0A511D3X4</accession>
<keyword evidence="4 7" id="KW-1133">Transmembrane helix</keyword>
<evidence type="ECO:0000256" key="7">
    <source>
        <dbReference type="SAM" id="Phobius"/>
    </source>
</evidence>
<feature type="region of interest" description="Disordered" evidence="6">
    <location>
        <begin position="365"/>
        <end position="386"/>
    </location>
</feature>